<evidence type="ECO:0000259" key="11">
    <source>
        <dbReference type="Pfam" id="PF00703"/>
    </source>
</evidence>
<organism evidence="15 16">
    <name type="scientific">Aquipluma nitroreducens</name>
    <dbReference type="NCBI Taxonomy" id="2010828"/>
    <lineage>
        <taxon>Bacteria</taxon>
        <taxon>Pseudomonadati</taxon>
        <taxon>Bacteroidota</taxon>
        <taxon>Bacteroidia</taxon>
        <taxon>Marinilabiliales</taxon>
        <taxon>Prolixibacteraceae</taxon>
        <taxon>Aquipluma</taxon>
    </lineage>
</organism>
<dbReference type="GO" id="GO:0009341">
    <property type="term" value="C:beta-galactosidase complex"/>
    <property type="evidence" value="ECO:0007669"/>
    <property type="project" value="InterPro"/>
</dbReference>
<dbReference type="Pfam" id="PF02929">
    <property type="entry name" value="Bgal_small_N"/>
    <property type="match status" value="1"/>
</dbReference>
<feature type="domain" description="Glycoside hydrolase family 2 immunoglobulin-like beta-sandwich" evidence="11">
    <location>
        <begin position="204"/>
        <end position="313"/>
    </location>
</feature>
<gene>
    <name evidence="15" type="ORF">AQPE_0221</name>
</gene>
<dbReference type="Proteomes" id="UP001193389">
    <property type="component" value="Chromosome"/>
</dbReference>
<evidence type="ECO:0000256" key="3">
    <source>
        <dbReference type="ARBA" id="ARBA00007401"/>
    </source>
</evidence>
<evidence type="ECO:0000313" key="16">
    <source>
        <dbReference type="Proteomes" id="UP001193389"/>
    </source>
</evidence>
<comment type="similarity">
    <text evidence="3">Belongs to the glycosyl hydrolase 2 family.</text>
</comment>
<evidence type="ECO:0000256" key="2">
    <source>
        <dbReference type="ARBA" id="ARBA00001913"/>
    </source>
</evidence>
<dbReference type="InterPro" id="IPR013783">
    <property type="entry name" value="Ig-like_fold"/>
</dbReference>
<evidence type="ECO:0000256" key="8">
    <source>
        <dbReference type="ARBA" id="ARBA00023295"/>
    </source>
</evidence>
<feature type="domain" description="Glycosyl hydrolases family 2 sugar binding" evidence="13">
    <location>
        <begin position="56"/>
        <end position="202"/>
    </location>
</feature>
<dbReference type="PANTHER" id="PTHR46323">
    <property type="entry name" value="BETA-GALACTOSIDASE"/>
    <property type="match status" value="1"/>
</dbReference>
<reference evidence="15" key="1">
    <citation type="journal article" date="2020" name="Int. J. Syst. Evol. Microbiol.">
        <title>Aquipluma nitroreducens gen. nov. sp. nov., a novel facultatively anaerobic bacterium isolated from a freshwater lake.</title>
        <authorList>
            <person name="Watanabe M."/>
            <person name="Kojima H."/>
            <person name="Fukui M."/>
        </authorList>
    </citation>
    <scope>NUCLEOTIDE SEQUENCE</scope>
    <source>
        <strain evidence="15">MeG22</strain>
    </source>
</reference>
<evidence type="ECO:0000259" key="14">
    <source>
        <dbReference type="Pfam" id="PF02929"/>
    </source>
</evidence>
<dbReference type="Gene3D" id="2.60.120.260">
    <property type="entry name" value="Galactose-binding domain-like"/>
    <property type="match status" value="1"/>
</dbReference>
<dbReference type="Gene3D" id="2.60.40.10">
    <property type="entry name" value="Immunoglobulins"/>
    <property type="match status" value="1"/>
</dbReference>
<dbReference type="InterPro" id="IPR017853">
    <property type="entry name" value="GH"/>
</dbReference>
<sequence>MRLKTRYTKPSGILISLCLLAGTASGKTESFQDRVAASLTPRPINVNTLKELKIDLNGTWKFNPAPQAGFQTVKKVPANWSNIAVPGEWTMQGFSVKSNTRAAYMKSFAIPSEWKDCDIKLRCDAVFSDAVISINGKNAGMHQGGLNAFEMDVTNLIKQGTENIISMGIMSESLADSLMSGSQYAAHQLGGILRKVYLIAVPKVHISSLHLATNWESKSDVAMLTADYEIENQSGKEIAKSNIQFELFNSLGGKIEMIEVKENSANGTESHRKVFNVSKPKKWDSEHPYLYTLKITYSANNQSEQIKQLIGFRKIEVIGNQLFVNEKPVKLRGVNHHDVHPLLGRALNQELWEKDVRLYRAANINYIRTSHYPPSEEFVQLCDELGMYVEVENPIAWVGQGANSKWEKEDPHQAKFLPLIEQITQQTVEYLRNHPSVIIWSMANESSWGPNWKANFEFLKTLDSSRPSTFHDQAYGENNSHGSTDMPIANIHYPGPAGPEVAANFPRPLLFGEYCHLNTYNRQEIVTDPGVRDAWGIGLEPMWNNMYYSRGCLGGAIWSGIDDVFYLPEGKAVGYGEWGPIDGWRREKPEYYHIKKSYSPVKVYTSEIKFPISGNEIQIQAENRFDFSNFKELKIEWTLGNESGKLTADILPRTYGVIRISPGHQIIDGESLALKFTSPLGFVIDEYRIPVGHHEHETISLVQEDEPLMITKTKDEVVIKGKTFAWSFNATNGTIRQATKNGKEIMQEGTALMMLPLSTGPCLTEYSLDIQPLNNTCANWKMSGLITEESEKQIVVKVNGSYNEATGTISYTIDSKGNLQIGYEFTSAIDINPRQWGLVFTVPRNVEKLSWNRKGQWNIYPENHIGRTKGEASPYHVTQSRNLKFGTEPTWDWRYDSNELGSNDFRSSKDFIYEASLESKEGYGIRVNGQGKQTFRSFVNGESIQFLVAGFSTGGGDSFFSSHLEKYRKPLKKGDSFSGTVLLQLFAN</sequence>
<dbReference type="GO" id="GO:0004565">
    <property type="term" value="F:beta-galactosidase activity"/>
    <property type="evidence" value="ECO:0007669"/>
    <property type="project" value="UniProtKB-EC"/>
</dbReference>
<dbReference type="SUPFAM" id="SSF74650">
    <property type="entry name" value="Galactose mutarotase-like"/>
    <property type="match status" value="1"/>
</dbReference>
<dbReference type="Pfam" id="PF02837">
    <property type="entry name" value="Glyco_hydro_2_N"/>
    <property type="match status" value="1"/>
</dbReference>
<evidence type="ECO:0000256" key="1">
    <source>
        <dbReference type="ARBA" id="ARBA00001412"/>
    </source>
</evidence>
<dbReference type="GO" id="GO:0005990">
    <property type="term" value="P:lactose catabolic process"/>
    <property type="evidence" value="ECO:0007669"/>
    <property type="project" value="TreeGrafter"/>
</dbReference>
<dbReference type="AlphaFoldDB" id="A0A5K7S411"/>
<dbReference type="InterPro" id="IPR014718">
    <property type="entry name" value="GH-type_carb-bd"/>
</dbReference>
<dbReference type="EMBL" id="AP018694">
    <property type="protein sequence ID" value="BBE16084.1"/>
    <property type="molecule type" value="Genomic_DNA"/>
</dbReference>
<dbReference type="PROSITE" id="PS00608">
    <property type="entry name" value="GLYCOSYL_HYDROL_F2_2"/>
    <property type="match status" value="1"/>
</dbReference>
<dbReference type="SUPFAM" id="SSF51445">
    <property type="entry name" value="(Trans)glycosidases"/>
    <property type="match status" value="1"/>
</dbReference>
<evidence type="ECO:0000259" key="13">
    <source>
        <dbReference type="Pfam" id="PF02837"/>
    </source>
</evidence>
<evidence type="ECO:0000256" key="4">
    <source>
        <dbReference type="ARBA" id="ARBA00011245"/>
    </source>
</evidence>
<comment type="subunit">
    <text evidence="4">Monomer.</text>
</comment>
<dbReference type="RefSeq" id="WP_318349190.1">
    <property type="nucleotide sequence ID" value="NZ_AP018694.1"/>
</dbReference>
<evidence type="ECO:0000259" key="12">
    <source>
        <dbReference type="Pfam" id="PF02836"/>
    </source>
</evidence>
<evidence type="ECO:0000256" key="9">
    <source>
        <dbReference type="ARBA" id="ARBA00032230"/>
    </source>
</evidence>
<evidence type="ECO:0000313" key="15">
    <source>
        <dbReference type="EMBL" id="BBE16084.1"/>
    </source>
</evidence>
<dbReference type="PRINTS" id="PR00132">
    <property type="entry name" value="GLHYDRLASE2"/>
</dbReference>
<dbReference type="Pfam" id="PF02836">
    <property type="entry name" value="Glyco_hydro_2_C"/>
    <property type="match status" value="1"/>
</dbReference>
<dbReference type="InterPro" id="IPR004199">
    <property type="entry name" value="B-gal_small/dom_5"/>
</dbReference>
<keyword evidence="10" id="KW-0732">Signal</keyword>
<comment type="catalytic activity">
    <reaction evidence="1">
        <text>Hydrolysis of terminal non-reducing beta-D-galactose residues in beta-D-galactosides.</text>
        <dbReference type="EC" id="3.2.1.23"/>
    </reaction>
</comment>
<dbReference type="SUPFAM" id="SSF49785">
    <property type="entry name" value="Galactose-binding domain-like"/>
    <property type="match status" value="1"/>
</dbReference>
<dbReference type="EC" id="3.2.1.23" evidence="5"/>
<dbReference type="KEGG" id="anf:AQPE_0221"/>
<dbReference type="SUPFAM" id="SSF49303">
    <property type="entry name" value="beta-Galactosidase/glucuronidase domain"/>
    <property type="match status" value="1"/>
</dbReference>
<evidence type="ECO:0000256" key="7">
    <source>
        <dbReference type="ARBA" id="ARBA00022837"/>
    </source>
</evidence>
<dbReference type="InterPro" id="IPR006103">
    <property type="entry name" value="Glyco_hydro_2_cat"/>
</dbReference>
<feature type="signal peptide" evidence="10">
    <location>
        <begin position="1"/>
        <end position="26"/>
    </location>
</feature>
<dbReference type="Gene3D" id="2.70.98.10">
    <property type="match status" value="1"/>
</dbReference>
<accession>A0A5K7S411</accession>
<evidence type="ECO:0000256" key="5">
    <source>
        <dbReference type="ARBA" id="ARBA00012756"/>
    </source>
</evidence>
<dbReference type="InterPro" id="IPR006104">
    <property type="entry name" value="Glyco_hydro_2_N"/>
</dbReference>
<protein>
    <recommendedName>
        <fullName evidence="5">beta-galactosidase</fullName>
        <ecNumber evidence="5">3.2.1.23</ecNumber>
    </recommendedName>
    <alternativeName>
        <fullName evidence="9">Lactase</fullName>
    </alternativeName>
</protein>
<dbReference type="InterPro" id="IPR006102">
    <property type="entry name" value="Ig-like_GH2"/>
</dbReference>
<comment type="cofactor">
    <cofactor evidence="2">
        <name>Ca(2+)</name>
        <dbReference type="ChEBI" id="CHEBI:29108"/>
    </cofactor>
</comment>
<feature type="domain" description="Beta galactosidase small chain/" evidence="14">
    <location>
        <begin position="720"/>
        <end position="863"/>
    </location>
</feature>
<keyword evidence="16" id="KW-1185">Reference proteome</keyword>
<dbReference type="InterPro" id="IPR008979">
    <property type="entry name" value="Galactose-bd-like_sf"/>
</dbReference>
<feature type="domain" description="Glycoside hydrolase family 2 catalytic" evidence="12">
    <location>
        <begin position="315"/>
        <end position="475"/>
    </location>
</feature>
<dbReference type="InterPro" id="IPR006101">
    <property type="entry name" value="Glyco_hydro_2"/>
</dbReference>
<keyword evidence="6" id="KW-0378">Hydrolase</keyword>
<evidence type="ECO:0000256" key="6">
    <source>
        <dbReference type="ARBA" id="ARBA00022801"/>
    </source>
</evidence>
<dbReference type="InterPro" id="IPR023232">
    <property type="entry name" value="Glyco_hydro_2_AS"/>
</dbReference>
<dbReference type="GO" id="GO:0030246">
    <property type="term" value="F:carbohydrate binding"/>
    <property type="evidence" value="ECO:0007669"/>
    <property type="project" value="InterPro"/>
</dbReference>
<proteinExistence type="inferred from homology"/>
<name>A0A5K7S411_9BACT</name>
<dbReference type="PANTHER" id="PTHR46323:SF2">
    <property type="entry name" value="BETA-GALACTOSIDASE"/>
    <property type="match status" value="1"/>
</dbReference>
<keyword evidence="7" id="KW-0106">Calcium</keyword>
<feature type="chain" id="PRO_5024364739" description="beta-galactosidase" evidence="10">
    <location>
        <begin position="27"/>
        <end position="988"/>
    </location>
</feature>
<evidence type="ECO:0000256" key="10">
    <source>
        <dbReference type="SAM" id="SignalP"/>
    </source>
</evidence>
<dbReference type="InterPro" id="IPR011013">
    <property type="entry name" value="Gal_mutarotase_sf_dom"/>
</dbReference>
<dbReference type="InterPro" id="IPR050347">
    <property type="entry name" value="Bact_Beta-galactosidase"/>
</dbReference>
<dbReference type="Pfam" id="PF00703">
    <property type="entry name" value="Glyco_hydro_2"/>
    <property type="match status" value="1"/>
</dbReference>
<dbReference type="Gene3D" id="3.20.20.80">
    <property type="entry name" value="Glycosidases"/>
    <property type="match status" value="1"/>
</dbReference>
<keyword evidence="8" id="KW-0326">Glycosidase</keyword>
<dbReference type="InterPro" id="IPR036156">
    <property type="entry name" value="Beta-gal/glucu_dom_sf"/>
</dbReference>